<evidence type="ECO:0000256" key="1">
    <source>
        <dbReference type="ARBA" id="ARBA00007381"/>
    </source>
</evidence>
<organism evidence="7 8">
    <name type="scientific">Ditylenchus dipsaci</name>
    <dbReference type="NCBI Taxonomy" id="166011"/>
    <lineage>
        <taxon>Eukaryota</taxon>
        <taxon>Metazoa</taxon>
        <taxon>Ecdysozoa</taxon>
        <taxon>Nematoda</taxon>
        <taxon>Chromadorea</taxon>
        <taxon>Rhabditida</taxon>
        <taxon>Tylenchina</taxon>
        <taxon>Tylenchomorpha</taxon>
        <taxon>Sphaerularioidea</taxon>
        <taxon>Anguinidae</taxon>
        <taxon>Anguininae</taxon>
        <taxon>Ditylenchus</taxon>
    </lineage>
</organism>
<dbReference type="Proteomes" id="UP000887574">
    <property type="component" value="Unplaced"/>
</dbReference>
<keyword evidence="2" id="KW-0547">Nucleotide-binding</keyword>
<proteinExistence type="inferred from homology"/>
<keyword evidence="6" id="KW-0175">Coiled coil</keyword>
<dbReference type="PANTHER" id="PTHR45639:SF3">
    <property type="entry name" value="HYPOXIA UP-REGULATED PROTEIN 1"/>
    <property type="match status" value="1"/>
</dbReference>
<keyword evidence="4" id="KW-0143">Chaperone</keyword>
<dbReference type="InterPro" id="IPR013126">
    <property type="entry name" value="Hsp_70_fam"/>
</dbReference>
<accession>A0A915DRD3</accession>
<evidence type="ECO:0000256" key="5">
    <source>
        <dbReference type="ARBA" id="ARBA00040503"/>
    </source>
</evidence>
<dbReference type="AlphaFoldDB" id="A0A915DRD3"/>
<name>A0A915DRD3_9BILA</name>
<evidence type="ECO:0000313" key="8">
    <source>
        <dbReference type="WBParaSite" id="jg22113"/>
    </source>
</evidence>
<comment type="similarity">
    <text evidence="1">Belongs to the heat shock protein 70 family.</text>
</comment>
<dbReference type="Pfam" id="PF00012">
    <property type="entry name" value="HSP70"/>
    <property type="match status" value="1"/>
</dbReference>
<reference evidence="8" key="1">
    <citation type="submission" date="2022-11" db="UniProtKB">
        <authorList>
            <consortium name="WormBaseParasite"/>
        </authorList>
    </citation>
    <scope>IDENTIFICATION</scope>
</reference>
<dbReference type="PRINTS" id="PR00301">
    <property type="entry name" value="HEATSHOCK70"/>
</dbReference>
<dbReference type="InterPro" id="IPR043129">
    <property type="entry name" value="ATPase_NBD"/>
</dbReference>
<dbReference type="WBParaSite" id="jg22113">
    <property type="protein sequence ID" value="jg22113"/>
    <property type="gene ID" value="jg22113"/>
</dbReference>
<keyword evidence="7" id="KW-1185">Reference proteome</keyword>
<dbReference type="GO" id="GO:0034663">
    <property type="term" value="C:endoplasmic reticulum chaperone complex"/>
    <property type="evidence" value="ECO:0007669"/>
    <property type="project" value="TreeGrafter"/>
</dbReference>
<dbReference type="Gene3D" id="3.90.640.10">
    <property type="entry name" value="Actin, Chain A, domain 4"/>
    <property type="match status" value="1"/>
</dbReference>
<evidence type="ECO:0000256" key="4">
    <source>
        <dbReference type="ARBA" id="ARBA00023186"/>
    </source>
</evidence>
<sequence length="910" mass="101661">MLCSHVLEFMKLHNFRGLLSEQSIESLHRTVNGDERRFASLGRREDILRKIVEESWNSFGTSTPVNFDSRAPTCKKDDEGYFLDLYKSHSIFIDIFGTEYDVDKFRRVEFEASCSSSFEQVEDIIARGLSPHSHQISSLLLVGGASRMPKIKHIVAKYISSECQLVTVIVAEEAAVIGTAVQASLLTGHPTLAHAFVHDFAYKSVFAVLPELRIKVLDRCNPIPTIRTRQPNICTAERQELPVQLITDTNEMLGTLSLKTKSSLWVNLDSNGINFINFIQPHSQPQLAQYPSLFKPNSSDLQQAKLKIQQYREGISNTKSDFAPKQICPKEGVEHKKPSILEQLEQKRKEKEKEKDRKDAIQAIADQQMEEFEEQTKARRQKQAIDKWEQEHSAMQTKKAYGSYAAAVAVSMVRLPHEIEMSEPKRIEEIMNRQTSTAIEIEEDGDSDEDFAIIDAEECVPSKVTQRKDNDKGVVENTKLQGHQHVDHYGGTKESANTQQQEFGLQVESMFKVVTDEAINMSKAFKDIFEVDVNLRFLDDEDDRNFHDESDDEELPEAELVVEIDDADRNAKQSNQSNTTPTSNYPLIIGRVGQELRCFEEEIKSHTRRAADSCFSQTIGDANRNEKCVLVGTDLEAKAWDRNGPLRDCSICRTFAAVPSKRFSLPQPKIKNADYCLRKKIPNFAGIPEIPDLEEGSFNIREDVINSISDYILIHSRLSFCGERKPERAISTRQCLKTPFNGFMQKHCSALSQCDQGAGGACLQALRSSKAAICECIDEARDDLKKRIAGIADAINDAVSGSGRGAPTIGGSGSKVDTCVNNIKKQLITPNNDWAGVIDTALNSCIKNKPSSQSLGIDSLLNVGCRKIIADTTGTASTQIKTGFDFVNNLIDAMVERSRRFCGGAHCSAA</sequence>
<keyword evidence="3" id="KW-0067">ATP-binding</keyword>
<dbReference type="GO" id="GO:0140662">
    <property type="term" value="F:ATP-dependent protein folding chaperone"/>
    <property type="evidence" value="ECO:0007669"/>
    <property type="project" value="InterPro"/>
</dbReference>
<protein>
    <recommendedName>
        <fullName evidence="5">Hypoxia up-regulated protein 1</fullName>
    </recommendedName>
</protein>
<evidence type="ECO:0000256" key="3">
    <source>
        <dbReference type="ARBA" id="ARBA00022840"/>
    </source>
</evidence>
<dbReference type="SUPFAM" id="SSF53067">
    <property type="entry name" value="Actin-like ATPase domain"/>
    <property type="match status" value="1"/>
</dbReference>
<dbReference type="GO" id="GO:0005524">
    <property type="term" value="F:ATP binding"/>
    <property type="evidence" value="ECO:0007669"/>
    <property type="project" value="UniProtKB-KW"/>
</dbReference>
<evidence type="ECO:0000256" key="2">
    <source>
        <dbReference type="ARBA" id="ARBA00022741"/>
    </source>
</evidence>
<dbReference type="GO" id="GO:0030968">
    <property type="term" value="P:endoplasmic reticulum unfolded protein response"/>
    <property type="evidence" value="ECO:0007669"/>
    <property type="project" value="TreeGrafter"/>
</dbReference>
<evidence type="ECO:0000313" key="7">
    <source>
        <dbReference type="Proteomes" id="UP000887574"/>
    </source>
</evidence>
<dbReference type="Gene3D" id="3.30.420.40">
    <property type="match status" value="2"/>
</dbReference>
<dbReference type="PANTHER" id="PTHR45639">
    <property type="entry name" value="HSC70CB, ISOFORM G-RELATED"/>
    <property type="match status" value="1"/>
</dbReference>
<evidence type="ECO:0000256" key="6">
    <source>
        <dbReference type="SAM" id="Coils"/>
    </source>
</evidence>
<feature type="coiled-coil region" evidence="6">
    <location>
        <begin position="301"/>
        <end position="398"/>
    </location>
</feature>